<dbReference type="OrthoDB" id="4161376at2759"/>
<dbReference type="VEuPathDB" id="FungiDB:Z518_01108"/>
<keyword evidence="4 6" id="KW-1133">Transmembrane helix</keyword>
<dbReference type="Gene3D" id="1.20.1250.20">
    <property type="entry name" value="MFS general substrate transporter like domains"/>
    <property type="match status" value="1"/>
</dbReference>
<dbReference type="Proteomes" id="UP000053617">
    <property type="component" value="Unassembled WGS sequence"/>
</dbReference>
<feature type="transmembrane region" description="Helical" evidence="6">
    <location>
        <begin position="75"/>
        <end position="94"/>
    </location>
</feature>
<dbReference type="EMBL" id="KN847475">
    <property type="protein sequence ID" value="KIX10027.1"/>
    <property type="molecule type" value="Genomic_DNA"/>
</dbReference>
<dbReference type="Pfam" id="PF06609">
    <property type="entry name" value="TRI12"/>
    <property type="match status" value="1"/>
</dbReference>
<feature type="transmembrane region" description="Helical" evidence="6">
    <location>
        <begin position="181"/>
        <end position="199"/>
    </location>
</feature>
<dbReference type="InterPro" id="IPR010573">
    <property type="entry name" value="MFS_Str1/Tri12-like"/>
</dbReference>
<organism evidence="7 8">
    <name type="scientific">Rhinocladiella mackenziei CBS 650.93</name>
    <dbReference type="NCBI Taxonomy" id="1442369"/>
    <lineage>
        <taxon>Eukaryota</taxon>
        <taxon>Fungi</taxon>
        <taxon>Dikarya</taxon>
        <taxon>Ascomycota</taxon>
        <taxon>Pezizomycotina</taxon>
        <taxon>Eurotiomycetes</taxon>
        <taxon>Chaetothyriomycetidae</taxon>
        <taxon>Chaetothyriales</taxon>
        <taxon>Herpotrichiellaceae</taxon>
        <taxon>Rhinocladiella</taxon>
    </lineage>
</organism>
<keyword evidence="2" id="KW-0813">Transport</keyword>
<comment type="subcellular location">
    <subcellularLocation>
        <location evidence="1">Membrane</location>
        <topology evidence="1">Multi-pass membrane protein</topology>
    </subcellularLocation>
</comment>
<dbReference type="RefSeq" id="XP_013277163.1">
    <property type="nucleotide sequence ID" value="XM_013421709.1"/>
</dbReference>
<evidence type="ECO:0000256" key="2">
    <source>
        <dbReference type="ARBA" id="ARBA00022448"/>
    </source>
</evidence>
<gene>
    <name evidence="7" type="ORF">Z518_01108</name>
</gene>
<evidence type="ECO:0000313" key="8">
    <source>
        <dbReference type="Proteomes" id="UP000053617"/>
    </source>
</evidence>
<evidence type="ECO:0008006" key="9">
    <source>
        <dbReference type="Google" id="ProtNLM"/>
    </source>
</evidence>
<dbReference type="GeneID" id="25289179"/>
<feature type="transmembrane region" description="Helical" evidence="6">
    <location>
        <begin position="154"/>
        <end position="174"/>
    </location>
</feature>
<dbReference type="PANTHER" id="PTHR23501:SF109">
    <property type="entry name" value="MAJOR FACILITATOR SUPERFAMILY (MFS) PROFILE DOMAIN-CONTAINING PROTEIN-RELATED"/>
    <property type="match status" value="1"/>
</dbReference>
<protein>
    <recommendedName>
        <fullName evidence="9">Major facilitator superfamily (MFS) profile domain-containing protein</fullName>
    </recommendedName>
</protein>
<keyword evidence="8" id="KW-1185">Reference proteome</keyword>
<feature type="transmembrane region" description="Helical" evidence="6">
    <location>
        <begin position="237"/>
        <end position="260"/>
    </location>
</feature>
<evidence type="ECO:0000256" key="4">
    <source>
        <dbReference type="ARBA" id="ARBA00022989"/>
    </source>
</evidence>
<dbReference type="InterPro" id="IPR036259">
    <property type="entry name" value="MFS_trans_sf"/>
</dbReference>
<dbReference type="SUPFAM" id="SSF103473">
    <property type="entry name" value="MFS general substrate transporter"/>
    <property type="match status" value="1"/>
</dbReference>
<evidence type="ECO:0000313" key="7">
    <source>
        <dbReference type="EMBL" id="KIX10027.1"/>
    </source>
</evidence>
<feature type="transmembrane region" description="Helical" evidence="6">
    <location>
        <begin position="205"/>
        <end position="225"/>
    </location>
</feature>
<proteinExistence type="predicted"/>
<dbReference type="PANTHER" id="PTHR23501">
    <property type="entry name" value="MAJOR FACILITATOR SUPERFAMILY"/>
    <property type="match status" value="1"/>
</dbReference>
<reference evidence="7 8" key="1">
    <citation type="submission" date="2015-01" db="EMBL/GenBank/DDBJ databases">
        <title>The Genome Sequence of Rhinocladiella mackenzie CBS 650.93.</title>
        <authorList>
            <consortium name="The Broad Institute Genomics Platform"/>
            <person name="Cuomo C."/>
            <person name="de Hoog S."/>
            <person name="Gorbushina A."/>
            <person name="Stielow B."/>
            <person name="Teixiera M."/>
            <person name="Abouelleil A."/>
            <person name="Chapman S.B."/>
            <person name="Priest M."/>
            <person name="Young S.K."/>
            <person name="Wortman J."/>
            <person name="Nusbaum C."/>
            <person name="Birren B."/>
        </authorList>
    </citation>
    <scope>NUCLEOTIDE SEQUENCE [LARGE SCALE GENOMIC DNA]</scope>
    <source>
        <strain evidence="7 8">CBS 650.93</strain>
    </source>
</reference>
<accession>A0A0D2G5F8</accession>
<evidence type="ECO:0000256" key="5">
    <source>
        <dbReference type="ARBA" id="ARBA00023136"/>
    </source>
</evidence>
<dbReference type="GO" id="GO:0005886">
    <property type="term" value="C:plasma membrane"/>
    <property type="evidence" value="ECO:0007669"/>
    <property type="project" value="TreeGrafter"/>
</dbReference>
<evidence type="ECO:0000256" key="6">
    <source>
        <dbReference type="SAM" id="Phobius"/>
    </source>
</evidence>
<dbReference type="HOGENOM" id="CLU_937344_0_0_1"/>
<keyword evidence="5 6" id="KW-0472">Membrane</keyword>
<dbReference type="GO" id="GO:0022857">
    <property type="term" value="F:transmembrane transporter activity"/>
    <property type="evidence" value="ECO:0007669"/>
    <property type="project" value="InterPro"/>
</dbReference>
<sequence>MASGCKFTSLGFYLSFLWLSTGHVWKKKHLDSRVRLAHDGYRCRSHRSAFFSISEILLFLIALQSGGYDRPWRSAFVICMLLVGAALIAAFVVWKWARYPMVPGALFAGQRVVAMALAIAFIAGMNFYSLINFAPLTYSAVYDPDPVQVGLKGLSYASAITVGAAVGNTMLTVLKGHNREVLLVSCVLMTAFTGALAAVDPTNPGAAVAVATIAGFGVGGVVVPAPTIAMTACPDSLIATAAALTLSVRFIGGAIGYSIYYNVFIEKLSPLLPEKVAEFAIQAGLPQSSTTDLCRYF</sequence>
<keyword evidence="3 6" id="KW-0812">Transmembrane</keyword>
<feature type="transmembrane region" description="Helical" evidence="6">
    <location>
        <begin position="6"/>
        <end position="25"/>
    </location>
</feature>
<evidence type="ECO:0000256" key="3">
    <source>
        <dbReference type="ARBA" id="ARBA00022692"/>
    </source>
</evidence>
<evidence type="ECO:0000256" key="1">
    <source>
        <dbReference type="ARBA" id="ARBA00004141"/>
    </source>
</evidence>
<name>A0A0D2G5F8_9EURO</name>
<dbReference type="AlphaFoldDB" id="A0A0D2G5F8"/>
<feature type="transmembrane region" description="Helical" evidence="6">
    <location>
        <begin position="114"/>
        <end position="134"/>
    </location>
</feature>
<feature type="transmembrane region" description="Helical" evidence="6">
    <location>
        <begin position="46"/>
        <end position="63"/>
    </location>
</feature>